<name>A0A4Q1BQE8_TREME</name>
<dbReference type="InterPro" id="IPR053183">
    <property type="entry name" value="ASL1"/>
</dbReference>
<feature type="domain" description="Asl1-like glycosyl hydrolase catalytic" evidence="3">
    <location>
        <begin position="159"/>
        <end position="381"/>
    </location>
</feature>
<dbReference type="GO" id="GO:0009277">
    <property type="term" value="C:fungal-type cell wall"/>
    <property type="evidence" value="ECO:0007669"/>
    <property type="project" value="TreeGrafter"/>
</dbReference>
<accession>A0A4Q1BQE8</accession>
<gene>
    <name evidence="4" type="ORF">M231_02609</name>
</gene>
<dbReference type="InParanoid" id="A0A4Q1BQE8"/>
<reference evidence="4 5" key="1">
    <citation type="submission" date="2016-06" db="EMBL/GenBank/DDBJ databases">
        <title>Evolution of pathogenesis and genome organization in the Tremellales.</title>
        <authorList>
            <person name="Cuomo C."/>
            <person name="Litvintseva A."/>
            <person name="Heitman J."/>
            <person name="Chen Y."/>
            <person name="Sun S."/>
            <person name="Springer D."/>
            <person name="Dromer F."/>
            <person name="Young S."/>
            <person name="Zeng Q."/>
            <person name="Chapman S."/>
            <person name="Gujja S."/>
            <person name="Saif S."/>
            <person name="Birren B."/>
        </authorList>
    </citation>
    <scope>NUCLEOTIDE SEQUENCE [LARGE SCALE GENOMIC DNA]</scope>
    <source>
        <strain evidence="4 5">ATCC 28783</strain>
    </source>
</reference>
<sequence length="389" mass="41181">MLPLLLLLPLLTPITASSHRNILARRNHADLALRAQHSTTMEARMARRAAGKRLASRAAQKCRAKGSLPSLSVASSSTPSTSTSIVASSSSTSTQTSTSSADPTTTSTTGTTSTTDAGTSQETTGSSYNVQVSSGSSSGGNTGMTPNGNKAGISGGDAFDYFKDHIGWWYDWTPNPSGHWGSPMAVPMLWGAGTVDSTDSDRFSEFLAISSSPAYIIGFEEPDCYGSGSAGIDVSTAAGIWNNHVAPHGSAGSLLLSPSMCHQAAETGWLQPFAQQINRGWDITNLHINKNSASGIQADLDHYWNTYGKPMWITEFACVDDSTGFVPCTDQSEINNYIWTAVQIFESDSRVAGYAYSNGAGLGNVWPLMNGGQFSESGQTYLAAVKQYH</sequence>
<dbReference type="PANTHER" id="PTHR34154">
    <property type="entry name" value="ALKALI-SENSITIVE LINKAGE PROTEIN 1"/>
    <property type="match status" value="1"/>
</dbReference>
<dbReference type="InterPro" id="IPR017853">
    <property type="entry name" value="GH"/>
</dbReference>
<evidence type="ECO:0000256" key="2">
    <source>
        <dbReference type="SAM" id="SignalP"/>
    </source>
</evidence>
<dbReference type="OrthoDB" id="5959761at2759"/>
<comment type="caution">
    <text evidence="4">The sequence shown here is derived from an EMBL/GenBank/DDBJ whole genome shotgun (WGS) entry which is preliminary data.</text>
</comment>
<proteinExistence type="predicted"/>
<dbReference type="Proteomes" id="UP000289152">
    <property type="component" value="Unassembled WGS sequence"/>
</dbReference>
<dbReference type="InterPro" id="IPR024655">
    <property type="entry name" value="Asl1_glyco_hydro_catalytic"/>
</dbReference>
<keyword evidence="5" id="KW-1185">Reference proteome</keyword>
<dbReference type="STRING" id="5217.A0A4Q1BQE8"/>
<protein>
    <recommendedName>
        <fullName evidence="3">Asl1-like glycosyl hydrolase catalytic domain-containing protein</fullName>
    </recommendedName>
</protein>
<dbReference type="EMBL" id="SDIL01000022">
    <property type="protein sequence ID" value="RXK40151.1"/>
    <property type="molecule type" value="Genomic_DNA"/>
</dbReference>
<keyword evidence="2" id="KW-0732">Signal</keyword>
<evidence type="ECO:0000259" key="3">
    <source>
        <dbReference type="Pfam" id="PF11790"/>
    </source>
</evidence>
<feature type="signal peptide" evidence="2">
    <location>
        <begin position="1"/>
        <end position="16"/>
    </location>
</feature>
<dbReference type="AlphaFoldDB" id="A0A4Q1BQE8"/>
<dbReference type="PANTHER" id="PTHR34154:SF14">
    <property type="entry name" value="ASL1-LIKE GLYCOSYL HYDROLASE CATALYTIC DOMAIN-CONTAINING PROTEIN"/>
    <property type="match status" value="1"/>
</dbReference>
<dbReference type="OMA" id="GWWYDWT"/>
<evidence type="ECO:0000313" key="4">
    <source>
        <dbReference type="EMBL" id="RXK40151.1"/>
    </source>
</evidence>
<dbReference type="SUPFAM" id="SSF51445">
    <property type="entry name" value="(Trans)glycosidases"/>
    <property type="match status" value="1"/>
</dbReference>
<dbReference type="GO" id="GO:0071966">
    <property type="term" value="P:fungal-type cell wall polysaccharide metabolic process"/>
    <property type="evidence" value="ECO:0007669"/>
    <property type="project" value="TreeGrafter"/>
</dbReference>
<evidence type="ECO:0000256" key="1">
    <source>
        <dbReference type="SAM" id="MobiDB-lite"/>
    </source>
</evidence>
<dbReference type="VEuPathDB" id="FungiDB:TREMEDRAFT_38370"/>
<feature type="region of interest" description="Disordered" evidence="1">
    <location>
        <begin position="58"/>
        <end position="150"/>
    </location>
</feature>
<dbReference type="Pfam" id="PF11790">
    <property type="entry name" value="Glyco_hydro_cc"/>
    <property type="match status" value="1"/>
</dbReference>
<evidence type="ECO:0000313" key="5">
    <source>
        <dbReference type="Proteomes" id="UP000289152"/>
    </source>
</evidence>
<feature type="chain" id="PRO_5020783029" description="Asl1-like glycosyl hydrolase catalytic domain-containing protein" evidence="2">
    <location>
        <begin position="17"/>
        <end position="389"/>
    </location>
</feature>
<feature type="compositionally biased region" description="Low complexity" evidence="1">
    <location>
        <begin position="70"/>
        <end position="136"/>
    </location>
</feature>
<organism evidence="4 5">
    <name type="scientific">Tremella mesenterica</name>
    <name type="common">Jelly fungus</name>
    <dbReference type="NCBI Taxonomy" id="5217"/>
    <lineage>
        <taxon>Eukaryota</taxon>
        <taxon>Fungi</taxon>
        <taxon>Dikarya</taxon>
        <taxon>Basidiomycota</taxon>
        <taxon>Agaricomycotina</taxon>
        <taxon>Tremellomycetes</taxon>
        <taxon>Tremellales</taxon>
        <taxon>Tremellaceae</taxon>
        <taxon>Tremella</taxon>
    </lineage>
</organism>